<evidence type="ECO:0000256" key="20">
    <source>
        <dbReference type="ARBA" id="ARBA00034078"/>
    </source>
</evidence>
<feature type="transmembrane region" description="Helical" evidence="22">
    <location>
        <begin position="85"/>
        <end position="108"/>
    </location>
</feature>
<evidence type="ECO:0000256" key="9">
    <source>
        <dbReference type="ARBA" id="ARBA00022714"/>
    </source>
</evidence>
<keyword evidence="25" id="KW-1185">Reference proteome</keyword>
<evidence type="ECO:0000256" key="15">
    <source>
        <dbReference type="ARBA" id="ARBA00023014"/>
    </source>
</evidence>
<dbReference type="Pfam" id="PF00355">
    <property type="entry name" value="Rieske"/>
    <property type="match status" value="1"/>
</dbReference>
<dbReference type="PROSITE" id="PS51296">
    <property type="entry name" value="RIESKE"/>
    <property type="match status" value="1"/>
</dbReference>
<keyword evidence="9" id="KW-0001">2Fe-2S</keyword>
<proteinExistence type="inferred from homology"/>
<dbReference type="SUPFAM" id="SSF50022">
    <property type="entry name" value="ISP domain"/>
    <property type="match status" value="1"/>
</dbReference>
<evidence type="ECO:0000256" key="5">
    <source>
        <dbReference type="ARBA" id="ARBA00022448"/>
    </source>
</evidence>
<keyword evidence="17" id="KW-1015">Disulfide bond</keyword>
<name>A0A853C421_9ACTN</name>
<evidence type="ECO:0000259" key="23">
    <source>
        <dbReference type="PROSITE" id="PS51296"/>
    </source>
</evidence>
<dbReference type="RefSeq" id="WP_179668378.1">
    <property type="nucleotide sequence ID" value="NZ_JACCFP010000001.1"/>
</dbReference>
<dbReference type="Pfam" id="PF19297">
    <property type="entry name" value="QcrA_N"/>
    <property type="match status" value="1"/>
</dbReference>
<evidence type="ECO:0000256" key="6">
    <source>
        <dbReference type="ARBA" id="ARBA00022475"/>
    </source>
</evidence>
<evidence type="ECO:0000256" key="21">
    <source>
        <dbReference type="SAM" id="MobiDB-lite"/>
    </source>
</evidence>
<evidence type="ECO:0000256" key="3">
    <source>
        <dbReference type="ARBA" id="ARBA00010651"/>
    </source>
</evidence>
<reference evidence="24 25" key="1">
    <citation type="submission" date="2020-07" db="EMBL/GenBank/DDBJ databases">
        <title>Sequencing the genomes of 1000 actinobacteria strains.</title>
        <authorList>
            <person name="Klenk H.-P."/>
        </authorList>
    </citation>
    <scope>NUCLEOTIDE SEQUENCE [LARGE SCALE GENOMIC DNA]</scope>
    <source>
        <strain evidence="24 25">DSM 103833</strain>
    </source>
</reference>
<keyword evidence="10" id="KW-0479">Metal-binding</keyword>
<evidence type="ECO:0000256" key="4">
    <source>
        <dbReference type="ARBA" id="ARBA00015816"/>
    </source>
</evidence>
<keyword evidence="7" id="KW-0679">Respiratory chain</keyword>
<evidence type="ECO:0000256" key="18">
    <source>
        <dbReference type="ARBA" id="ARBA00029586"/>
    </source>
</evidence>
<keyword evidence="12 22" id="KW-1133">Transmembrane helix</keyword>
<dbReference type="InterPro" id="IPR036922">
    <property type="entry name" value="Rieske_2Fe-2S_sf"/>
</dbReference>
<dbReference type="GO" id="GO:0016705">
    <property type="term" value="F:oxidoreductase activity, acting on paired donors, with incorporation or reduction of molecular oxygen"/>
    <property type="evidence" value="ECO:0007669"/>
    <property type="project" value="UniProtKB-ARBA"/>
</dbReference>
<evidence type="ECO:0000256" key="2">
    <source>
        <dbReference type="ARBA" id="ARBA00004651"/>
    </source>
</evidence>
<organism evidence="24 25">
    <name type="scientific">Nocardioides thalensis</name>
    <dbReference type="NCBI Taxonomy" id="1914755"/>
    <lineage>
        <taxon>Bacteria</taxon>
        <taxon>Bacillati</taxon>
        <taxon>Actinomycetota</taxon>
        <taxon>Actinomycetes</taxon>
        <taxon>Propionibacteriales</taxon>
        <taxon>Nocardioidaceae</taxon>
        <taxon>Nocardioides</taxon>
    </lineage>
</organism>
<evidence type="ECO:0000256" key="10">
    <source>
        <dbReference type="ARBA" id="ARBA00022723"/>
    </source>
</evidence>
<feature type="transmembrane region" description="Helical" evidence="22">
    <location>
        <begin position="52"/>
        <end position="73"/>
    </location>
</feature>
<dbReference type="GO" id="GO:0004497">
    <property type="term" value="F:monooxygenase activity"/>
    <property type="evidence" value="ECO:0007669"/>
    <property type="project" value="UniProtKB-ARBA"/>
</dbReference>
<feature type="domain" description="Rieske" evidence="23">
    <location>
        <begin position="253"/>
        <end position="349"/>
    </location>
</feature>
<gene>
    <name evidence="24" type="ORF">HNR19_002655</name>
</gene>
<dbReference type="GO" id="GO:0005886">
    <property type="term" value="C:plasma membrane"/>
    <property type="evidence" value="ECO:0007669"/>
    <property type="project" value="UniProtKB-SubCell"/>
</dbReference>
<dbReference type="GO" id="GO:0051537">
    <property type="term" value="F:2 iron, 2 sulfur cluster binding"/>
    <property type="evidence" value="ECO:0007669"/>
    <property type="project" value="UniProtKB-KW"/>
</dbReference>
<dbReference type="InterPro" id="IPR017941">
    <property type="entry name" value="Rieske_2Fe-2S"/>
</dbReference>
<evidence type="ECO:0000256" key="22">
    <source>
        <dbReference type="SAM" id="Phobius"/>
    </source>
</evidence>
<protein>
    <recommendedName>
        <fullName evidence="4">Cytochrome bc1 complex Rieske iron-sulfur subunit</fullName>
    </recommendedName>
    <alternativeName>
        <fullName evidence="18">Cytochrome bc1 reductase complex subunit QcrA</fullName>
    </alternativeName>
    <alternativeName>
        <fullName evidence="19">Rieske iron-sulfur protein</fullName>
    </alternativeName>
</protein>
<keyword evidence="8 22" id="KW-0812">Transmembrane</keyword>
<dbReference type="InterPro" id="IPR005805">
    <property type="entry name" value="Rieske_Fe-S_prot_C"/>
</dbReference>
<dbReference type="GO" id="GO:0046872">
    <property type="term" value="F:metal ion binding"/>
    <property type="evidence" value="ECO:0007669"/>
    <property type="project" value="UniProtKB-KW"/>
</dbReference>
<comment type="cofactor">
    <cofactor evidence="20">
        <name>[2Fe-2S] cluster</name>
        <dbReference type="ChEBI" id="CHEBI:190135"/>
    </cofactor>
</comment>
<dbReference type="Gene3D" id="2.102.10.10">
    <property type="entry name" value="Rieske [2Fe-2S] iron-sulphur domain"/>
    <property type="match status" value="1"/>
</dbReference>
<evidence type="ECO:0000256" key="12">
    <source>
        <dbReference type="ARBA" id="ARBA00022989"/>
    </source>
</evidence>
<accession>A0A853C421</accession>
<dbReference type="InterPro" id="IPR045603">
    <property type="entry name" value="QcrA_N"/>
</dbReference>
<evidence type="ECO:0000256" key="19">
    <source>
        <dbReference type="ARBA" id="ARBA00032409"/>
    </source>
</evidence>
<feature type="region of interest" description="Disordered" evidence="21">
    <location>
        <begin position="1"/>
        <end position="41"/>
    </location>
</feature>
<dbReference type="PRINTS" id="PR00162">
    <property type="entry name" value="RIESKE"/>
</dbReference>
<keyword evidence="6" id="KW-1003">Cell membrane</keyword>
<feature type="compositionally biased region" description="Basic and acidic residues" evidence="21">
    <location>
        <begin position="1"/>
        <end position="13"/>
    </location>
</feature>
<evidence type="ECO:0000256" key="17">
    <source>
        <dbReference type="ARBA" id="ARBA00023157"/>
    </source>
</evidence>
<evidence type="ECO:0000256" key="8">
    <source>
        <dbReference type="ARBA" id="ARBA00022692"/>
    </source>
</evidence>
<evidence type="ECO:0000256" key="11">
    <source>
        <dbReference type="ARBA" id="ARBA00022982"/>
    </source>
</evidence>
<evidence type="ECO:0000256" key="14">
    <source>
        <dbReference type="ARBA" id="ARBA00023004"/>
    </source>
</evidence>
<sequence>MSDAHESSGDEHQSTGGELVPQEPIANPGLPEHTWRPTDVDKKAERRAELQVASFFGFSAICTILFVVAYFAFDIDDNWHVVGGFGASTVALGVTLGGALLFIGIGVIHWARKLMGDHEIVEMRHPARSTDEEREGTLAALSAGLEESGIGRRSLIRNSMLGSAALLGVPAVVLLRDLGPLPGDALYHTIWGEGTEEAPMRIVRDGIWTPISVSDLEIGDLVNCQPDALMNPERYGIDPEEVEGVNLQIHKSKASLILLRMDPKDIKPGKDAKGESRANWDVDGIVAYSKICTHVGCPISLNERTTHHLLCPCHQSTFDLADSGKVVFGPAGRPLPQLPITVDSEGYLVAQSDFDEPVGPSFWERDYYER</sequence>
<evidence type="ECO:0000256" key="7">
    <source>
        <dbReference type="ARBA" id="ARBA00022660"/>
    </source>
</evidence>
<evidence type="ECO:0000313" key="24">
    <source>
        <dbReference type="EMBL" id="NYJ01957.1"/>
    </source>
</evidence>
<dbReference type="Proteomes" id="UP000530424">
    <property type="component" value="Unassembled WGS sequence"/>
</dbReference>
<keyword evidence="14" id="KW-0408">Iron</keyword>
<comment type="similarity">
    <text evidence="3">Belongs to the Rieske iron-sulfur protein family.</text>
</comment>
<evidence type="ECO:0000313" key="25">
    <source>
        <dbReference type="Proteomes" id="UP000530424"/>
    </source>
</evidence>
<dbReference type="CDD" id="cd03467">
    <property type="entry name" value="Rieske"/>
    <property type="match status" value="1"/>
</dbReference>
<dbReference type="PANTHER" id="PTHR10134">
    <property type="entry name" value="CYTOCHROME B-C1 COMPLEX SUBUNIT RIESKE, MITOCHONDRIAL"/>
    <property type="match status" value="1"/>
</dbReference>
<keyword evidence="11" id="KW-0249">Electron transport</keyword>
<keyword evidence="16 22" id="KW-0472">Membrane</keyword>
<keyword evidence="5" id="KW-0813">Transport</keyword>
<comment type="caution">
    <text evidence="24">The sequence shown here is derived from an EMBL/GenBank/DDBJ whole genome shotgun (WGS) entry which is preliminary data.</text>
</comment>
<comment type="subcellular location">
    <subcellularLocation>
        <location evidence="2">Cell membrane</location>
        <topology evidence="2">Multi-pass membrane protein</topology>
    </subcellularLocation>
</comment>
<dbReference type="InterPro" id="IPR014349">
    <property type="entry name" value="Rieske_Fe-S_prot"/>
</dbReference>
<evidence type="ECO:0000256" key="13">
    <source>
        <dbReference type="ARBA" id="ARBA00023002"/>
    </source>
</evidence>
<keyword evidence="15" id="KW-0411">Iron-sulfur</keyword>
<dbReference type="EMBL" id="JACCFP010000001">
    <property type="protein sequence ID" value="NYJ01957.1"/>
    <property type="molecule type" value="Genomic_DNA"/>
</dbReference>
<keyword evidence="13" id="KW-0560">Oxidoreductase</keyword>
<comment type="function">
    <text evidence="1">Iron-sulfur subunit of the cytochrome bc1 complex, an essential component of the respiratory electron transport chain required for ATP synthesis. The bc1 complex catalyzes the oxidation of menaquinol and the reduction of cytochrome c in the respiratory chain. The bc1 complex operates through a Q-cycle mechanism that couples electron transfer to generation of the proton gradient that drives ATP synthesis.</text>
</comment>
<evidence type="ECO:0000256" key="16">
    <source>
        <dbReference type="ARBA" id="ARBA00023136"/>
    </source>
</evidence>
<dbReference type="AlphaFoldDB" id="A0A853C421"/>
<evidence type="ECO:0000256" key="1">
    <source>
        <dbReference type="ARBA" id="ARBA00002494"/>
    </source>
</evidence>